<reference evidence="1" key="1">
    <citation type="submission" date="2024-09" db="EMBL/GenBank/DDBJ databases">
        <title>Black Yeasts Isolated from many extreme environments.</title>
        <authorList>
            <person name="Coleine C."/>
            <person name="Stajich J.E."/>
            <person name="Selbmann L."/>
        </authorList>
    </citation>
    <scope>NUCLEOTIDE SEQUENCE</scope>
    <source>
        <strain evidence="1">CCFEE 5737</strain>
    </source>
</reference>
<keyword evidence="2" id="KW-1185">Reference proteome</keyword>
<gene>
    <name evidence="1" type="ORF">LTS18_001670</name>
</gene>
<evidence type="ECO:0000313" key="1">
    <source>
        <dbReference type="EMBL" id="KAK3044297.1"/>
    </source>
</evidence>
<comment type="caution">
    <text evidence="1">The sequence shown here is derived from an EMBL/GenBank/DDBJ whole genome shotgun (WGS) entry which is preliminary data.</text>
</comment>
<feature type="non-terminal residue" evidence="1">
    <location>
        <position position="275"/>
    </location>
</feature>
<proteinExistence type="predicted"/>
<dbReference type="EMBL" id="JAWDJW010012150">
    <property type="protein sequence ID" value="KAK3044297.1"/>
    <property type="molecule type" value="Genomic_DNA"/>
</dbReference>
<evidence type="ECO:0000313" key="2">
    <source>
        <dbReference type="Proteomes" id="UP001186974"/>
    </source>
</evidence>
<name>A0ACC3CST0_9PEZI</name>
<accession>A0ACC3CST0</accession>
<protein>
    <submittedName>
        <fullName evidence="1">Uncharacterized protein</fullName>
    </submittedName>
</protein>
<sequence>MTFAAGVLSLPTALYELGAIAGAIFIMFWGLLNTYMAFLQGQFKLKHRSVHTVADSAEIAALQITHGSKKWALVAKEVTEGIYIIAWILCAGLSTLGLSIAFNAVTKHGTCSVAFGFCSYFIVSTVASVRKIEKLAWVTWVGFVSIVAAILTVLIATAVRDRPAAAPATGEFDLGFSAFPQPTATFASAWAASLIIFASSANTSGFVPVISEMRRPQDFFKSMYLCMTWITTSYMVIGLVMFRFAGKWLSTPALGSAGPTIKIVSYGIAIPGLIA</sequence>
<organism evidence="1 2">
    <name type="scientific">Coniosporium uncinatum</name>
    <dbReference type="NCBI Taxonomy" id="93489"/>
    <lineage>
        <taxon>Eukaryota</taxon>
        <taxon>Fungi</taxon>
        <taxon>Dikarya</taxon>
        <taxon>Ascomycota</taxon>
        <taxon>Pezizomycotina</taxon>
        <taxon>Dothideomycetes</taxon>
        <taxon>Dothideomycetes incertae sedis</taxon>
        <taxon>Coniosporium</taxon>
    </lineage>
</organism>
<dbReference type="Proteomes" id="UP001186974">
    <property type="component" value="Unassembled WGS sequence"/>
</dbReference>